<keyword evidence="4" id="KW-1185">Reference proteome</keyword>
<comment type="caution">
    <text evidence="3">The sequence shown here is derived from an EMBL/GenBank/DDBJ whole genome shotgun (WGS) entry which is preliminary data.</text>
</comment>
<comment type="similarity">
    <text evidence="1">Belongs to the SIP oxidoreductase family.</text>
</comment>
<dbReference type="PANTHER" id="PTHR30157:SF0">
    <property type="entry name" value="NADPH-DEPENDENT FERRIC-CHELATE REDUCTASE"/>
    <property type="match status" value="1"/>
</dbReference>
<dbReference type="SUPFAM" id="SSF63380">
    <property type="entry name" value="Riboflavin synthase domain-like"/>
    <property type="match status" value="1"/>
</dbReference>
<dbReference type="CDD" id="cd06193">
    <property type="entry name" value="siderophore_interacting"/>
    <property type="match status" value="1"/>
</dbReference>
<dbReference type="Pfam" id="PF04954">
    <property type="entry name" value="SIP"/>
    <property type="match status" value="1"/>
</dbReference>
<dbReference type="PANTHER" id="PTHR30157">
    <property type="entry name" value="FERRIC REDUCTASE, NADPH-DEPENDENT"/>
    <property type="match status" value="1"/>
</dbReference>
<dbReference type="Pfam" id="PF08021">
    <property type="entry name" value="FAD_binding_9"/>
    <property type="match status" value="1"/>
</dbReference>
<dbReference type="Gene3D" id="3.40.50.80">
    <property type="entry name" value="Nucleotide-binding domain of ferredoxin-NADP reductase (FNR) module"/>
    <property type="match status" value="1"/>
</dbReference>
<evidence type="ECO:0000259" key="2">
    <source>
        <dbReference type="PROSITE" id="PS51384"/>
    </source>
</evidence>
<dbReference type="InterPro" id="IPR017938">
    <property type="entry name" value="Riboflavin_synthase-like_b-brl"/>
</dbReference>
<evidence type="ECO:0000313" key="3">
    <source>
        <dbReference type="EMBL" id="MFD2600379.1"/>
    </source>
</evidence>
<dbReference type="InterPro" id="IPR039261">
    <property type="entry name" value="FNR_nucleotide-bd"/>
</dbReference>
<sequence length="270" mass="30765">MERPAIAKHVFRVWHKEYVTPHYIRVVLEGEGAQDFASCSLGANNKIMVPPAGQKEVKLAVWDEANNEWKLPEEHERPLIRTYTHRAIDVANNRITIEFVDHGDTGPASSWARQAEVGDELGVAMKMRKSTLYAPADWYLLVGDATAIPVLSVILESLPATAKGHCIIEVPSEDDVQRDIEHLGFTFDWVVNEHPEQGSSLSERVRALKVPSDINCFGYVACEYQSVKNIRQYFKEQLQWDNKQFYAFSYWKAGVAEDKSAQDRREEKES</sequence>
<dbReference type="Gene3D" id="2.40.30.10">
    <property type="entry name" value="Translation factors"/>
    <property type="match status" value="1"/>
</dbReference>
<proteinExistence type="inferred from homology"/>
<evidence type="ECO:0000256" key="1">
    <source>
        <dbReference type="ARBA" id="ARBA00035644"/>
    </source>
</evidence>
<organism evidence="3 4">
    <name type="scientific">Sphingobacterium corticis</name>
    <dbReference type="NCBI Taxonomy" id="1812823"/>
    <lineage>
        <taxon>Bacteria</taxon>
        <taxon>Pseudomonadati</taxon>
        <taxon>Bacteroidota</taxon>
        <taxon>Sphingobacteriia</taxon>
        <taxon>Sphingobacteriales</taxon>
        <taxon>Sphingobacteriaceae</taxon>
        <taxon>Sphingobacterium</taxon>
    </lineage>
</organism>
<dbReference type="Proteomes" id="UP001597393">
    <property type="component" value="Unassembled WGS sequence"/>
</dbReference>
<dbReference type="EMBL" id="JBHUMA010000009">
    <property type="protein sequence ID" value="MFD2600379.1"/>
    <property type="molecule type" value="Genomic_DNA"/>
</dbReference>
<evidence type="ECO:0000313" key="4">
    <source>
        <dbReference type="Proteomes" id="UP001597393"/>
    </source>
</evidence>
<gene>
    <name evidence="3" type="ORF">ACFSQ3_15600</name>
</gene>
<accession>A0ABW5NNF8</accession>
<dbReference type="InterPro" id="IPR039374">
    <property type="entry name" value="SIP_fam"/>
</dbReference>
<dbReference type="RefSeq" id="WP_380870518.1">
    <property type="nucleotide sequence ID" value="NZ_JBHUMA010000009.1"/>
</dbReference>
<dbReference type="InterPro" id="IPR017927">
    <property type="entry name" value="FAD-bd_FR_type"/>
</dbReference>
<dbReference type="InterPro" id="IPR013113">
    <property type="entry name" value="SIP_FAD-bd"/>
</dbReference>
<dbReference type="PROSITE" id="PS51384">
    <property type="entry name" value="FAD_FR"/>
    <property type="match status" value="1"/>
</dbReference>
<name>A0ABW5NNF8_9SPHI</name>
<dbReference type="InterPro" id="IPR007037">
    <property type="entry name" value="SIP_rossman_dom"/>
</dbReference>
<feature type="domain" description="FAD-binding FR-type" evidence="2">
    <location>
        <begin position="6"/>
        <end position="135"/>
    </location>
</feature>
<protein>
    <submittedName>
        <fullName evidence="3">Siderophore-interacting protein</fullName>
    </submittedName>
</protein>
<reference evidence="4" key="1">
    <citation type="journal article" date="2019" name="Int. J. Syst. Evol. Microbiol.">
        <title>The Global Catalogue of Microorganisms (GCM) 10K type strain sequencing project: providing services to taxonomists for standard genome sequencing and annotation.</title>
        <authorList>
            <consortium name="The Broad Institute Genomics Platform"/>
            <consortium name="The Broad Institute Genome Sequencing Center for Infectious Disease"/>
            <person name="Wu L."/>
            <person name="Ma J."/>
        </authorList>
    </citation>
    <scope>NUCLEOTIDE SEQUENCE [LARGE SCALE GENOMIC DNA]</scope>
    <source>
        <strain evidence="4">KCTC 42248</strain>
    </source>
</reference>